<dbReference type="NCBIfam" id="TIGR01131">
    <property type="entry name" value="ATP_synt_6_or_A"/>
    <property type="match status" value="1"/>
</dbReference>
<dbReference type="PANTHER" id="PTHR11410">
    <property type="entry name" value="ATP SYNTHASE SUBUNIT A"/>
    <property type="match status" value="1"/>
</dbReference>
<comment type="function">
    <text evidence="1">Mitochondrial membrane ATP synthase (F(1)F(0) ATP synthase or Complex V) produces ATP from ADP in the presence of a proton gradient across the membrane which is generated by electron transport complexes of the respiratory chain. F-type ATPases consist of two structural domains, F(1) - containing the extramembraneous catalytic core and F(0) - containing the membrane proton channel, linked together by a central stalk and a peripheral stalk. During catalysis, ATP synthesis in the catalytic domain of F(1) is coupled via a rotary mechanism of the central stalk subunits to proton translocation. Key component of the proton channel; it may play a direct role in the translocation of protons across the membrane.</text>
</comment>
<keyword evidence="8" id="KW-0375">Hydrogen ion transport</keyword>
<keyword evidence="6" id="KW-0138">CF(0)</keyword>
<sequence>MNLNLFSIFDPATSMNFSFNWMSTLIIFSIFPYQFWLIPSRLHIMVNLISNILMKEFKMLIKYSLSNLTIFLSLFFLITLNNFLGLFPYIFTSSSHLSFCFSLSLTFWLSMILFSIFNYTNDLLSHLTPQGTPFSLMPFMVMIESISLIIRPLTLSIRLTANMIAGHLLLSLLGSTGQIINFYLKMLIISTQFLLFILELSVSIIQAYVFTILTTLYSSEI</sequence>
<dbReference type="PROSITE" id="PS00449">
    <property type="entry name" value="ATPASE_A"/>
    <property type="match status" value="1"/>
</dbReference>
<keyword evidence="11 14" id="KW-0472">Membrane</keyword>
<dbReference type="SUPFAM" id="SSF81336">
    <property type="entry name" value="F1F0 ATP synthase subunit A"/>
    <property type="match status" value="1"/>
</dbReference>
<evidence type="ECO:0000256" key="1">
    <source>
        <dbReference type="ARBA" id="ARBA00002070"/>
    </source>
</evidence>
<reference evidence="15" key="1">
    <citation type="submission" date="2018-04" db="EMBL/GenBank/DDBJ databases">
        <title>Evolution of mitochondrial genomes in the ant genus Acropyga (Hymenoptera: Formicidae: Formicinae).</title>
        <authorList>
            <person name="Duan X.-Y."/>
            <person name="Qian Z.-Q."/>
        </authorList>
    </citation>
    <scope>NUCLEOTIDE SEQUENCE</scope>
</reference>
<evidence type="ECO:0000256" key="12">
    <source>
        <dbReference type="ARBA" id="ARBA00023310"/>
    </source>
</evidence>
<comment type="subcellular location">
    <subcellularLocation>
        <location evidence="2">Membrane</location>
        <topology evidence="2">Multi-pass membrane protein</topology>
    </subcellularLocation>
    <subcellularLocation>
        <location evidence="13">Mitochondrion inner membrane</location>
        <topology evidence="13">Multi-pass membrane protein</topology>
    </subcellularLocation>
</comment>
<evidence type="ECO:0000256" key="7">
    <source>
        <dbReference type="ARBA" id="ARBA00022692"/>
    </source>
</evidence>
<dbReference type="CTD" id="4508"/>
<accession>A0A6G5NI20</accession>
<dbReference type="InterPro" id="IPR000568">
    <property type="entry name" value="ATP_synth_F0_asu"/>
</dbReference>
<geneLocation type="mitochondrion" evidence="15"/>
<dbReference type="GO" id="GO:0046933">
    <property type="term" value="F:proton-transporting ATP synthase activity, rotational mechanism"/>
    <property type="evidence" value="ECO:0007669"/>
    <property type="project" value="TreeGrafter"/>
</dbReference>
<dbReference type="GeneID" id="44800382"/>
<feature type="transmembrane region" description="Helical" evidence="14">
    <location>
        <begin position="131"/>
        <end position="150"/>
    </location>
</feature>
<dbReference type="RefSeq" id="YP_009735105.1">
    <property type="nucleotide sequence ID" value="NC_046421.1"/>
</dbReference>
<evidence type="ECO:0000256" key="6">
    <source>
        <dbReference type="ARBA" id="ARBA00022547"/>
    </source>
</evidence>
<feature type="transmembrane region" description="Helical" evidence="14">
    <location>
        <begin position="20"/>
        <end position="39"/>
    </location>
</feature>
<evidence type="ECO:0000256" key="14">
    <source>
        <dbReference type="SAM" id="Phobius"/>
    </source>
</evidence>
<evidence type="ECO:0000256" key="5">
    <source>
        <dbReference type="ARBA" id="ARBA00022448"/>
    </source>
</evidence>
<dbReference type="Pfam" id="PF00119">
    <property type="entry name" value="ATP-synt_A"/>
    <property type="match status" value="1"/>
</dbReference>
<organism evidence="15">
    <name type="scientific">Acropyga fuhrmanni</name>
    <dbReference type="NCBI Taxonomy" id="602205"/>
    <lineage>
        <taxon>Eukaryota</taxon>
        <taxon>Metazoa</taxon>
        <taxon>Ecdysozoa</taxon>
        <taxon>Arthropoda</taxon>
        <taxon>Hexapoda</taxon>
        <taxon>Insecta</taxon>
        <taxon>Pterygota</taxon>
        <taxon>Neoptera</taxon>
        <taxon>Endopterygota</taxon>
        <taxon>Hymenoptera</taxon>
        <taxon>Apocrita</taxon>
        <taxon>Aculeata</taxon>
        <taxon>Formicoidea</taxon>
        <taxon>Formicidae</taxon>
        <taxon>Formicinae</taxon>
        <taxon>Acropyga</taxon>
    </lineage>
</organism>
<evidence type="ECO:0000256" key="9">
    <source>
        <dbReference type="ARBA" id="ARBA00022989"/>
    </source>
</evidence>
<dbReference type="PANTHER" id="PTHR11410:SF0">
    <property type="entry name" value="ATP SYNTHASE SUBUNIT A"/>
    <property type="match status" value="1"/>
</dbReference>
<evidence type="ECO:0000256" key="13">
    <source>
        <dbReference type="RuleBase" id="RU004450"/>
    </source>
</evidence>
<evidence type="ECO:0000256" key="10">
    <source>
        <dbReference type="ARBA" id="ARBA00023065"/>
    </source>
</evidence>
<evidence type="ECO:0000256" key="11">
    <source>
        <dbReference type="ARBA" id="ARBA00023136"/>
    </source>
</evidence>
<name>A0A6G5NI20_9HYME</name>
<dbReference type="AlphaFoldDB" id="A0A6G5NI20"/>
<evidence type="ECO:0000256" key="3">
    <source>
        <dbReference type="ARBA" id="ARBA00006810"/>
    </source>
</evidence>
<dbReference type="CDD" id="cd00310">
    <property type="entry name" value="ATP-synt_Fo_a_6"/>
    <property type="match status" value="1"/>
</dbReference>
<keyword evidence="7 14" id="KW-0812">Transmembrane</keyword>
<keyword evidence="9 14" id="KW-1133">Transmembrane helix</keyword>
<dbReference type="InterPro" id="IPR035908">
    <property type="entry name" value="F0_ATP_A_sf"/>
</dbReference>
<dbReference type="GO" id="GO:0005743">
    <property type="term" value="C:mitochondrial inner membrane"/>
    <property type="evidence" value="ECO:0007669"/>
    <property type="project" value="UniProtKB-SubCell"/>
</dbReference>
<dbReference type="InterPro" id="IPR023011">
    <property type="entry name" value="ATP_synth_F0_asu_AS"/>
</dbReference>
<protein>
    <recommendedName>
        <fullName evidence="13">ATP synthase subunit a</fullName>
    </recommendedName>
</protein>
<dbReference type="GO" id="GO:0045259">
    <property type="term" value="C:proton-transporting ATP synthase complex"/>
    <property type="evidence" value="ECO:0007669"/>
    <property type="project" value="UniProtKB-KW"/>
</dbReference>
<dbReference type="EMBL" id="MH158405">
    <property type="protein sequence ID" value="QBG38604.1"/>
    <property type="molecule type" value="Genomic_DNA"/>
</dbReference>
<dbReference type="PRINTS" id="PR00123">
    <property type="entry name" value="ATPASEA"/>
</dbReference>
<feature type="transmembrane region" description="Helical" evidence="14">
    <location>
        <begin position="193"/>
        <end position="217"/>
    </location>
</feature>
<dbReference type="Gene3D" id="1.20.120.220">
    <property type="entry name" value="ATP synthase, F0 complex, subunit A"/>
    <property type="match status" value="1"/>
</dbReference>
<evidence type="ECO:0000256" key="2">
    <source>
        <dbReference type="ARBA" id="ARBA00004141"/>
    </source>
</evidence>
<keyword evidence="12" id="KW-0066">ATP synthesis</keyword>
<keyword evidence="5" id="KW-0813">Transport</keyword>
<proteinExistence type="inferred from homology"/>
<feature type="transmembrane region" description="Helical" evidence="14">
    <location>
        <begin position="60"/>
        <end position="84"/>
    </location>
</feature>
<evidence type="ECO:0000256" key="4">
    <source>
        <dbReference type="ARBA" id="ARBA00011648"/>
    </source>
</evidence>
<comment type="subunit">
    <text evidence="4">F-type ATPases have 2 components, CF(1) - the catalytic core - and CF(0) - the membrane proton channel. CF(1) has five subunits: alpha(3), beta(3), gamma(1), delta(1), epsilon(1). CF(0) has three main subunits: a, b and c.</text>
</comment>
<evidence type="ECO:0000313" key="15">
    <source>
        <dbReference type="EMBL" id="QBG38604.1"/>
    </source>
</evidence>
<dbReference type="InterPro" id="IPR045083">
    <property type="entry name" value="ATP_synth_F0_asu_bact/mt"/>
</dbReference>
<keyword evidence="15" id="KW-0496">Mitochondrion</keyword>
<feature type="transmembrane region" description="Helical" evidence="14">
    <location>
        <begin position="96"/>
        <end position="119"/>
    </location>
</feature>
<keyword evidence="10" id="KW-0406">Ion transport</keyword>
<evidence type="ECO:0000256" key="8">
    <source>
        <dbReference type="ARBA" id="ARBA00022781"/>
    </source>
</evidence>
<feature type="transmembrane region" description="Helical" evidence="14">
    <location>
        <begin position="162"/>
        <end position="184"/>
    </location>
</feature>
<gene>
    <name evidence="15" type="primary">atp6</name>
</gene>
<comment type="similarity">
    <text evidence="3">Belongs to the ATPase A chain family.</text>
</comment>